<accession>A0A2R6XBD7</accession>
<evidence type="ECO:0000313" key="2">
    <source>
        <dbReference type="EMBL" id="PTQ43428.1"/>
    </source>
</evidence>
<dbReference type="Proteomes" id="UP000244005">
    <property type="component" value="Unassembled WGS sequence"/>
</dbReference>
<name>A0A2R6XBD7_MARPO</name>
<evidence type="ECO:0000313" key="3">
    <source>
        <dbReference type="Proteomes" id="UP000244005"/>
    </source>
</evidence>
<keyword evidence="1" id="KW-0732">Signal</keyword>
<dbReference type="Gramene" id="Mp2g25680.1">
    <property type="protein sequence ID" value="Mp2g25680.1.cds"/>
    <property type="gene ID" value="Mp2g25680"/>
</dbReference>
<evidence type="ECO:0000256" key="1">
    <source>
        <dbReference type="SAM" id="SignalP"/>
    </source>
</evidence>
<feature type="signal peptide" evidence="1">
    <location>
        <begin position="1"/>
        <end position="19"/>
    </location>
</feature>
<sequence length="101" mass="11241">MRGEFCLMVQLWWSSLVLSRSHGPSISQIILLIHICVSQGAKTREFAASQGYPSSIKSVITILIDAFLKGGENIRRVFSLNVARVLPRLSLQDLSQRLPSC</sequence>
<dbReference type="EMBL" id="KZ772697">
    <property type="protein sequence ID" value="PTQ43428.1"/>
    <property type="molecule type" value="Genomic_DNA"/>
</dbReference>
<gene>
    <name evidence="2" type="ORF">MARPO_0025s0110</name>
</gene>
<protein>
    <submittedName>
        <fullName evidence="2">Uncharacterized protein</fullName>
    </submittedName>
</protein>
<reference evidence="3" key="1">
    <citation type="journal article" date="2017" name="Cell">
        <title>Insights into land plant evolution garnered from the Marchantia polymorpha genome.</title>
        <authorList>
            <person name="Bowman J.L."/>
            <person name="Kohchi T."/>
            <person name="Yamato K.T."/>
            <person name="Jenkins J."/>
            <person name="Shu S."/>
            <person name="Ishizaki K."/>
            <person name="Yamaoka S."/>
            <person name="Nishihama R."/>
            <person name="Nakamura Y."/>
            <person name="Berger F."/>
            <person name="Adam C."/>
            <person name="Aki S.S."/>
            <person name="Althoff F."/>
            <person name="Araki T."/>
            <person name="Arteaga-Vazquez M.A."/>
            <person name="Balasubrmanian S."/>
            <person name="Barry K."/>
            <person name="Bauer D."/>
            <person name="Boehm C.R."/>
            <person name="Briginshaw L."/>
            <person name="Caballero-Perez J."/>
            <person name="Catarino B."/>
            <person name="Chen F."/>
            <person name="Chiyoda S."/>
            <person name="Chovatia M."/>
            <person name="Davies K.M."/>
            <person name="Delmans M."/>
            <person name="Demura T."/>
            <person name="Dierschke T."/>
            <person name="Dolan L."/>
            <person name="Dorantes-Acosta A.E."/>
            <person name="Eklund D.M."/>
            <person name="Florent S.N."/>
            <person name="Flores-Sandoval E."/>
            <person name="Fujiyama A."/>
            <person name="Fukuzawa H."/>
            <person name="Galik B."/>
            <person name="Grimanelli D."/>
            <person name="Grimwood J."/>
            <person name="Grossniklaus U."/>
            <person name="Hamada T."/>
            <person name="Haseloff J."/>
            <person name="Hetherington A.J."/>
            <person name="Higo A."/>
            <person name="Hirakawa Y."/>
            <person name="Hundley H.N."/>
            <person name="Ikeda Y."/>
            <person name="Inoue K."/>
            <person name="Inoue S.I."/>
            <person name="Ishida S."/>
            <person name="Jia Q."/>
            <person name="Kakita M."/>
            <person name="Kanazawa T."/>
            <person name="Kawai Y."/>
            <person name="Kawashima T."/>
            <person name="Kennedy M."/>
            <person name="Kinose K."/>
            <person name="Kinoshita T."/>
            <person name="Kohara Y."/>
            <person name="Koide E."/>
            <person name="Komatsu K."/>
            <person name="Kopischke S."/>
            <person name="Kubo M."/>
            <person name="Kyozuka J."/>
            <person name="Lagercrantz U."/>
            <person name="Lin S.S."/>
            <person name="Lindquist E."/>
            <person name="Lipzen A.M."/>
            <person name="Lu C.W."/>
            <person name="De Luna E."/>
            <person name="Martienssen R.A."/>
            <person name="Minamino N."/>
            <person name="Mizutani M."/>
            <person name="Mizutani M."/>
            <person name="Mochizuki N."/>
            <person name="Monte I."/>
            <person name="Mosher R."/>
            <person name="Nagasaki H."/>
            <person name="Nakagami H."/>
            <person name="Naramoto S."/>
            <person name="Nishitani K."/>
            <person name="Ohtani M."/>
            <person name="Okamoto T."/>
            <person name="Okumura M."/>
            <person name="Phillips J."/>
            <person name="Pollak B."/>
            <person name="Reinders A."/>
            <person name="Rovekamp M."/>
            <person name="Sano R."/>
            <person name="Sawa S."/>
            <person name="Schmid M.W."/>
            <person name="Shirakawa M."/>
            <person name="Solano R."/>
            <person name="Spunde A."/>
            <person name="Suetsugu N."/>
            <person name="Sugano S."/>
            <person name="Sugiyama A."/>
            <person name="Sun R."/>
            <person name="Suzuki Y."/>
            <person name="Takenaka M."/>
            <person name="Takezawa D."/>
            <person name="Tomogane H."/>
            <person name="Tsuzuki M."/>
            <person name="Ueda T."/>
            <person name="Umeda M."/>
            <person name="Ward J.M."/>
            <person name="Watanabe Y."/>
            <person name="Yazaki K."/>
            <person name="Yokoyama R."/>
            <person name="Yoshitake Y."/>
            <person name="Yotsui I."/>
            <person name="Zachgo S."/>
            <person name="Schmutz J."/>
        </authorList>
    </citation>
    <scope>NUCLEOTIDE SEQUENCE [LARGE SCALE GENOMIC DNA]</scope>
    <source>
        <strain evidence="3">Tak-1</strain>
    </source>
</reference>
<keyword evidence="3" id="KW-1185">Reference proteome</keyword>
<dbReference type="AlphaFoldDB" id="A0A2R6XBD7"/>
<organism evidence="2 3">
    <name type="scientific">Marchantia polymorpha</name>
    <name type="common">Common liverwort</name>
    <name type="synonym">Marchantia aquatica</name>
    <dbReference type="NCBI Taxonomy" id="3197"/>
    <lineage>
        <taxon>Eukaryota</taxon>
        <taxon>Viridiplantae</taxon>
        <taxon>Streptophyta</taxon>
        <taxon>Embryophyta</taxon>
        <taxon>Marchantiophyta</taxon>
        <taxon>Marchantiopsida</taxon>
        <taxon>Marchantiidae</taxon>
        <taxon>Marchantiales</taxon>
        <taxon>Marchantiaceae</taxon>
        <taxon>Marchantia</taxon>
    </lineage>
</organism>
<feature type="chain" id="PRO_5015311957" evidence="1">
    <location>
        <begin position="20"/>
        <end position="101"/>
    </location>
</feature>
<proteinExistence type="predicted"/>